<reference evidence="1" key="1">
    <citation type="submission" date="2018-03" db="EMBL/GenBank/DDBJ databases">
        <authorList>
            <person name="Guldener U."/>
        </authorList>
    </citation>
    <scope>NUCLEOTIDE SEQUENCE [LARGE SCALE GENOMIC DNA]</scope>
    <source>
        <strain evidence="1">ATCC34888</strain>
    </source>
</reference>
<dbReference type="EMBL" id="OOIQ01000022">
    <property type="protein sequence ID" value="SPO48953.1"/>
    <property type="molecule type" value="Genomic_DNA"/>
</dbReference>
<name>A0A5C3FX98_PSEA2</name>
<organism evidence="1 2">
    <name type="scientific">Pseudozyma antarctica</name>
    <name type="common">Yeast</name>
    <name type="synonym">Candida antarctica</name>
    <dbReference type="NCBI Taxonomy" id="84753"/>
    <lineage>
        <taxon>Eukaryota</taxon>
        <taxon>Fungi</taxon>
        <taxon>Dikarya</taxon>
        <taxon>Basidiomycota</taxon>
        <taxon>Ustilaginomycotina</taxon>
        <taxon>Ustilaginomycetes</taxon>
        <taxon>Ustilaginales</taxon>
        <taxon>Ustilaginaceae</taxon>
        <taxon>Moesziomyces</taxon>
    </lineage>
</organism>
<sequence>MMRGTPRPLVTLWRTTRNAAIRRYTAASTSTHPRDSRLDLTTTVLLDALPAVSQYGFTKHAYMHADGVHHDVNQRLRTVDTLFPGPDSTFEAALFQAWNSVSNHASIHATTPQHIITALRNGTLDKEAQRPVRLDAQLSEEQQRKALANVAELMLDRLKLSWNARPHLQQGLAAVSTASPETSTWHSVFPHKTVLPDLPTPRPLLEMASGFVGDALSHPAAQQRTGWIDSDGVDWYAVRTRLTLAYLAATLHAAAPSITNLADTAALFNRILAARDTGAIATAHTLLSSSTQWVQWGSRGWLGVFRSLGI</sequence>
<accession>A0A5C3FX98</accession>
<comment type="caution">
    <text evidence="1">The sequence shown here is derived from an EMBL/GenBank/DDBJ whole genome shotgun (WGS) entry which is preliminary data.</text>
</comment>
<dbReference type="Proteomes" id="UP000325008">
    <property type="component" value="Unassembled WGS sequence"/>
</dbReference>
<evidence type="ECO:0008006" key="3">
    <source>
        <dbReference type="Google" id="ProtNLM"/>
    </source>
</evidence>
<evidence type="ECO:0000313" key="1">
    <source>
        <dbReference type="EMBL" id="SPO48953.1"/>
    </source>
</evidence>
<dbReference type="AlphaFoldDB" id="A0A5C3FX98"/>
<protein>
    <recommendedName>
        <fullName evidence="3">Ubiquinone biosynthesis protein</fullName>
    </recommendedName>
</protein>
<keyword evidence="2" id="KW-1185">Reference proteome</keyword>
<proteinExistence type="predicted"/>
<gene>
    <name evidence="1" type="ORF">PSANT_06644</name>
</gene>
<dbReference type="OrthoDB" id="2552827at2759"/>
<evidence type="ECO:0000313" key="2">
    <source>
        <dbReference type="Proteomes" id="UP000325008"/>
    </source>
</evidence>